<name>A0A8J3FAE2_9ACTN</name>
<evidence type="ECO:0000313" key="3">
    <source>
        <dbReference type="Proteomes" id="UP000649739"/>
    </source>
</evidence>
<reference evidence="2" key="2">
    <citation type="submission" date="2020-09" db="EMBL/GenBank/DDBJ databases">
        <authorList>
            <person name="Sun Q."/>
            <person name="Ohkuma M."/>
        </authorList>
    </citation>
    <scope>NUCLEOTIDE SEQUENCE</scope>
    <source>
        <strain evidence="2">JCM 3090</strain>
    </source>
</reference>
<evidence type="ECO:0000313" key="2">
    <source>
        <dbReference type="EMBL" id="GGJ96882.1"/>
    </source>
</evidence>
<feature type="region of interest" description="Disordered" evidence="1">
    <location>
        <begin position="1"/>
        <end position="59"/>
    </location>
</feature>
<accession>A0A8J3FAE2</accession>
<dbReference type="RefSeq" id="WP_189170609.1">
    <property type="nucleotide sequence ID" value="NZ_BMQB01000005.1"/>
</dbReference>
<organism evidence="2 3">
    <name type="scientific">Pilimelia anulata</name>
    <dbReference type="NCBI Taxonomy" id="53371"/>
    <lineage>
        <taxon>Bacteria</taxon>
        <taxon>Bacillati</taxon>
        <taxon>Actinomycetota</taxon>
        <taxon>Actinomycetes</taxon>
        <taxon>Micromonosporales</taxon>
        <taxon>Micromonosporaceae</taxon>
        <taxon>Pilimelia</taxon>
    </lineage>
</organism>
<proteinExistence type="predicted"/>
<reference evidence="2" key="1">
    <citation type="journal article" date="2014" name="Int. J. Syst. Evol. Microbiol.">
        <title>Complete genome sequence of Corynebacterium casei LMG S-19264T (=DSM 44701T), isolated from a smear-ripened cheese.</title>
        <authorList>
            <consortium name="US DOE Joint Genome Institute (JGI-PGF)"/>
            <person name="Walter F."/>
            <person name="Albersmeier A."/>
            <person name="Kalinowski J."/>
            <person name="Ruckert C."/>
        </authorList>
    </citation>
    <scope>NUCLEOTIDE SEQUENCE</scope>
    <source>
        <strain evidence="2">JCM 3090</strain>
    </source>
</reference>
<feature type="compositionally biased region" description="Basic and acidic residues" evidence="1">
    <location>
        <begin position="28"/>
        <end position="51"/>
    </location>
</feature>
<dbReference type="Proteomes" id="UP000649739">
    <property type="component" value="Unassembled WGS sequence"/>
</dbReference>
<evidence type="ECO:0000256" key="1">
    <source>
        <dbReference type="SAM" id="MobiDB-lite"/>
    </source>
</evidence>
<keyword evidence="3" id="KW-1185">Reference proteome</keyword>
<comment type="caution">
    <text evidence="2">The sequence shown here is derived from an EMBL/GenBank/DDBJ whole genome shotgun (WGS) entry which is preliminary data.</text>
</comment>
<dbReference type="AlphaFoldDB" id="A0A8J3FAE2"/>
<gene>
    <name evidence="2" type="ORF">GCM10010123_28590</name>
</gene>
<protein>
    <submittedName>
        <fullName evidence="2">Uncharacterized protein</fullName>
    </submittedName>
</protein>
<sequence>MITNRTEPAERAEPQPQPPEVESEPDFAEEHASTAVDERILSDRSDREPESPRGWSGME</sequence>
<dbReference type="EMBL" id="BMQB01000005">
    <property type="protein sequence ID" value="GGJ96882.1"/>
    <property type="molecule type" value="Genomic_DNA"/>
</dbReference>